<organism evidence="5">
    <name type="scientific">Schizophyllum commune (strain H4-8 / FGSC 9210)</name>
    <name type="common">Split gill fungus</name>
    <dbReference type="NCBI Taxonomy" id="578458"/>
    <lineage>
        <taxon>Eukaryota</taxon>
        <taxon>Fungi</taxon>
        <taxon>Dikarya</taxon>
        <taxon>Basidiomycota</taxon>
        <taxon>Agaricomycotina</taxon>
        <taxon>Agaricomycetes</taxon>
        <taxon>Agaricomycetidae</taxon>
        <taxon>Agaricales</taxon>
        <taxon>Schizophyllaceae</taxon>
        <taxon>Schizophyllum</taxon>
    </lineage>
</organism>
<feature type="compositionally biased region" description="Basic and acidic residues" evidence="1">
    <location>
        <begin position="313"/>
        <end position="322"/>
    </location>
</feature>
<gene>
    <name evidence="4" type="ORF">SCHCODRAFT_109245</name>
</gene>
<dbReference type="eggNOG" id="ENOG502SR2V">
    <property type="taxonomic scope" value="Eukaryota"/>
</dbReference>
<accession>D8Q5K2</accession>
<dbReference type="Pfam" id="PF20152">
    <property type="entry name" value="DUF6534"/>
    <property type="match status" value="1"/>
</dbReference>
<evidence type="ECO:0000313" key="5">
    <source>
        <dbReference type="Proteomes" id="UP000007431"/>
    </source>
</evidence>
<evidence type="ECO:0000259" key="3">
    <source>
        <dbReference type="Pfam" id="PF20152"/>
    </source>
</evidence>
<dbReference type="OMA" id="CDIAITA"/>
<dbReference type="InParanoid" id="D8Q5K2"/>
<dbReference type="HOGENOM" id="CLU_046025_0_1_1"/>
<dbReference type="InterPro" id="IPR045339">
    <property type="entry name" value="DUF6534"/>
</dbReference>
<feature type="transmembrane region" description="Helical" evidence="2">
    <location>
        <begin position="210"/>
        <end position="229"/>
    </location>
</feature>
<feature type="transmembrane region" description="Helical" evidence="2">
    <location>
        <begin position="14"/>
        <end position="39"/>
    </location>
</feature>
<feature type="region of interest" description="Disordered" evidence="1">
    <location>
        <begin position="291"/>
        <end position="322"/>
    </location>
</feature>
<feature type="transmembrane region" description="Helical" evidence="2">
    <location>
        <begin position="51"/>
        <end position="77"/>
    </location>
</feature>
<proteinExistence type="predicted"/>
<keyword evidence="2" id="KW-0472">Membrane</keyword>
<keyword evidence="5" id="KW-1185">Reference proteome</keyword>
<dbReference type="KEGG" id="scm:SCHCO_02625428"/>
<evidence type="ECO:0000256" key="1">
    <source>
        <dbReference type="SAM" id="MobiDB-lite"/>
    </source>
</evidence>
<dbReference type="VEuPathDB" id="FungiDB:SCHCODRAFT_02625428"/>
<dbReference type="PANTHER" id="PTHR40465:SF1">
    <property type="entry name" value="DUF6534 DOMAIN-CONTAINING PROTEIN"/>
    <property type="match status" value="1"/>
</dbReference>
<protein>
    <recommendedName>
        <fullName evidence="3">DUF6534 domain-containing protein</fullName>
    </recommendedName>
</protein>
<dbReference type="AlphaFoldDB" id="D8Q5K2"/>
<dbReference type="Proteomes" id="UP000007431">
    <property type="component" value="Unassembled WGS sequence"/>
</dbReference>
<dbReference type="RefSeq" id="XP_003032328.1">
    <property type="nucleotide sequence ID" value="XM_003032282.1"/>
</dbReference>
<sequence length="322" mass="35468">MDSPTQGNPIETPLGMLLIGLIISCALYGLNFLQIYMYFRTYPSDSWWLKFLVASLLVLDTAGTALSGHGVYTYLIIHFGDPTAIAGIDTSLEVESQITNVITFIVQAFYGYSLVQLAAGRNLKWAAFLIWFIALVSFSFGTAAVANNFLTAHFEGLTMKNARIISGFALGGAALCDIVITTALCMFFWRSKTGFKPTDNILDKLLIFTINRGGISFAVQVLNCILYFTHTAQLIWTPFHFALSKVYVISLVATLNQRDTYRNDHVYTEDPVSFARPSTMSASANGNQIPLQLRSGSGSEGETTGMSVSLSKNSEERYRSWG</sequence>
<reference evidence="4 5" key="1">
    <citation type="journal article" date="2010" name="Nat. Biotechnol.">
        <title>Genome sequence of the model mushroom Schizophyllum commune.</title>
        <authorList>
            <person name="Ohm R.A."/>
            <person name="de Jong J.F."/>
            <person name="Lugones L.G."/>
            <person name="Aerts A."/>
            <person name="Kothe E."/>
            <person name="Stajich J.E."/>
            <person name="de Vries R.P."/>
            <person name="Record E."/>
            <person name="Levasseur A."/>
            <person name="Baker S.E."/>
            <person name="Bartholomew K.A."/>
            <person name="Coutinho P.M."/>
            <person name="Erdmann S."/>
            <person name="Fowler T.J."/>
            <person name="Gathman A.C."/>
            <person name="Lombard V."/>
            <person name="Henrissat B."/>
            <person name="Knabe N."/>
            <person name="Kuees U."/>
            <person name="Lilly W.W."/>
            <person name="Lindquist E."/>
            <person name="Lucas S."/>
            <person name="Magnuson J.K."/>
            <person name="Piumi F."/>
            <person name="Raudaskoski M."/>
            <person name="Salamov A."/>
            <person name="Schmutz J."/>
            <person name="Schwarze F.W.M.R."/>
            <person name="vanKuyk P.A."/>
            <person name="Horton J.S."/>
            <person name="Grigoriev I.V."/>
            <person name="Woesten H.A.B."/>
        </authorList>
    </citation>
    <scope>NUCLEOTIDE SEQUENCE [LARGE SCALE GENOMIC DNA]</scope>
    <source>
        <strain evidence="5">H4-8 / FGSC 9210</strain>
    </source>
</reference>
<feature type="transmembrane region" description="Helical" evidence="2">
    <location>
        <begin position="164"/>
        <end position="189"/>
    </location>
</feature>
<dbReference type="PANTHER" id="PTHR40465">
    <property type="entry name" value="CHROMOSOME 1, WHOLE GENOME SHOTGUN SEQUENCE"/>
    <property type="match status" value="1"/>
</dbReference>
<dbReference type="GeneID" id="9596414"/>
<feature type="domain" description="DUF6534" evidence="3">
    <location>
        <begin position="173"/>
        <end position="259"/>
    </location>
</feature>
<evidence type="ECO:0000256" key="2">
    <source>
        <dbReference type="SAM" id="Phobius"/>
    </source>
</evidence>
<keyword evidence="2" id="KW-0812">Transmembrane</keyword>
<name>D8Q5K2_SCHCM</name>
<dbReference type="OrthoDB" id="3270417at2759"/>
<keyword evidence="2" id="KW-1133">Transmembrane helix</keyword>
<feature type="non-terminal residue" evidence="4">
    <location>
        <position position="322"/>
    </location>
</feature>
<dbReference type="EMBL" id="GL377306">
    <property type="protein sequence ID" value="EFI97425.1"/>
    <property type="molecule type" value="Genomic_DNA"/>
</dbReference>
<evidence type="ECO:0000313" key="4">
    <source>
        <dbReference type="EMBL" id="EFI97425.1"/>
    </source>
</evidence>
<feature type="transmembrane region" description="Helical" evidence="2">
    <location>
        <begin position="97"/>
        <end position="118"/>
    </location>
</feature>
<feature type="transmembrane region" description="Helical" evidence="2">
    <location>
        <begin position="125"/>
        <end position="144"/>
    </location>
</feature>
<feature type="compositionally biased region" description="Low complexity" evidence="1">
    <location>
        <begin position="295"/>
        <end position="307"/>
    </location>
</feature>